<evidence type="ECO:0000256" key="11">
    <source>
        <dbReference type="SAM" id="MobiDB-lite"/>
    </source>
</evidence>
<feature type="region of interest" description="Disordered" evidence="11">
    <location>
        <begin position="57"/>
        <end position="85"/>
    </location>
</feature>
<feature type="compositionally biased region" description="Low complexity" evidence="11">
    <location>
        <begin position="75"/>
        <end position="85"/>
    </location>
</feature>
<dbReference type="AlphaFoldDB" id="A0A1G4MG54"/>
<reference evidence="14" key="1">
    <citation type="submission" date="2016-03" db="EMBL/GenBank/DDBJ databases">
        <authorList>
            <person name="Devillers H."/>
        </authorList>
    </citation>
    <scope>NUCLEOTIDE SEQUENCE [LARGE SCALE GENOMIC DNA]</scope>
</reference>
<dbReference type="SUPFAM" id="SSF57667">
    <property type="entry name" value="beta-beta-alpha zinc fingers"/>
    <property type="match status" value="1"/>
</dbReference>
<keyword evidence="4 10" id="KW-0863">Zinc-finger</keyword>
<dbReference type="OMA" id="LWGHKLG"/>
<dbReference type="InterPro" id="IPR051007">
    <property type="entry name" value="creA/MIG_C2H2-ZnF"/>
</dbReference>
<keyword evidence="8" id="KW-0804">Transcription</keyword>
<protein>
    <submittedName>
        <fullName evidence="13">LAFE_0F16666g1_1</fullName>
    </submittedName>
</protein>
<dbReference type="GO" id="GO:0000981">
    <property type="term" value="F:DNA-binding transcription factor activity, RNA polymerase II-specific"/>
    <property type="evidence" value="ECO:0007669"/>
    <property type="project" value="UniProtKB-ARBA"/>
</dbReference>
<dbReference type="SMART" id="SM00355">
    <property type="entry name" value="ZnF_C2H2"/>
    <property type="match status" value="2"/>
</dbReference>
<dbReference type="EMBL" id="LT598490">
    <property type="protein sequence ID" value="SCW02896.1"/>
    <property type="molecule type" value="Genomic_DNA"/>
</dbReference>
<dbReference type="PANTHER" id="PTHR47428:SF1">
    <property type="entry name" value="REGULATORY PROTEIN MIG1-RELATED"/>
    <property type="match status" value="1"/>
</dbReference>
<keyword evidence="6" id="KW-0805">Transcription regulation</keyword>
<dbReference type="OrthoDB" id="654211at2759"/>
<dbReference type="InterPro" id="IPR013087">
    <property type="entry name" value="Znf_C2H2_type"/>
</dbReference>
<name>A0A1G4MG54_LACFM</name>
<dbReference type="GO" id="GO:0000978">
    <property type="term" value="F:RNA polymerase II cis-regulatory region sequence-specific DNA binding"/>
    <property type="evidence" value="ECO:0007669"/>
    <property type="project" value="TreeGrafter"/>
</dbReference>
<keyword evidence="3" id="KW-0677">Repeat</keyword>
<dbReference type="GO" id="GO:0000122">
    <property type="term" value="P:negative regulation of transcription by RNA polymerase II"/>
    <property type="evidence" value="ECO:0007669"/>
    <property type="project" value="UniProtKB-ARBA"/>
</dbReference>
<dbReference type="Proteomes" id="UP000190831">
    <property type="component" value="Chromosome F"/>
</dbReference>
<feature type="region of interest" description="Disordered" evidence="11">
    <location>
        <begin position="246"/>
        <end position="337"/>
    </location>
</feature>
<dbReference type="GO" id="GO:0005634">
    <property type="term" value="C:nucleus"/>
    <property type="evidence" value="ECO:0007669"/>
    <property type="project" value="UniProtKB-SubCell"/>
</dbReference>
<organism evidence="13 14">
    <name type="scientific">Lachancea fermentati</name>
    <name type="common">Zygosaccharomyces fermentati</name>
    <dbReference type="NCBI Taxonomy" id="4955"/>
    <lineage>
        <taxon>Eukaryota</taxon>
        <taxon>Fungi</taxon>
        <taxon>Dikarya</taxon>
        <taxon>Ascomycota</taxon>
        <taxon>Saccharomycotina</taxon>
        <taxon>Saccharomycetes</taxon>
        <taxon>Saccharomycetales</taxon>
        <taxon>Saccharomycetaceae</taxon>
        <taxon>Lachancea</taxon>
    </lineage>
</organism>
<evidence type="ECO:0000256" key="1">
    <source>
        <dbReference type="ARBA" id="ARBA00004123"/>
    </source>
</evidence>
<dbReference type="GO" id="GO:0005737">
    <property type="term" value="C:cytoplasm"/>
    <property type="evidence" value="ECO:0007669"/>
    <property type="project" value="TreeGrafter"/>
</dbReference>
<feature type="compositionally biased region" description="Polar residues" evidence="11">
    <location>
        <begin position="254"/>
        <end position="278"/>
    </location>
</feature>
<dbReference type="Gene3D" id="3.30.160.60">
    <property type="entry name" value="Classic Zinc Finger"/>
    <property type="match status" value="2"/>
</dbReference>
<evidence type="ECO:0000256" key="9">
    <source>
        <dbReference type="ARBA" id="ARBA00023242"/>
    </source>
</evidence>
<sequence length="337" mass="35947">MAPHSDQRPYKCDLCGKGFHRLEHKRRHIRTHTGEKPHACSFPGCLKRFSRSDELKRHLRTHLSTSRRKSRRRSGASTPQHPVVVHQLPPLTPVIAATVGNEPVLLPAQTAIPTSVAAPVAVPVVVPMASHAGVPARPSSAATTVYIPVTVPQRAGAQSLPFQPQPSLVVSTQSSLRSSASSLSSVFSRSASALASPQVSQMSSPPDLWGHKLGGMLSVLPQPASGSSAALSRKWSSSSCMSLSSLLNDGKHTPAQTQLQSPPVVQTPALTPTHTPSVTPVLPAQKPVLRGRRSQRARFELPDDGDKDDSDSSVSGDVKLPPLRSMLQGVQTYQAEP</sequence>
<feature type="compositionally biased region" description="Acidic residues" evidence="11">
    <location>
        <begin position="302"/>
        <end position="311"/>
    </location>
</feature>
<dbReference type="PROSITE" id="PS50157">
    <property type="entry name" value="ZINC_FINGER_C2H2_2"/>
    <property type="match status" value="2"/>
</dbReference>
<evidence type="ECO:0000256" key="6">
    <source>
        <dbReference type="ARBA" id="ARBA00023015"/>
    </source>
</evidence>
<evidence type="ECO:0000256" key="3">
    <source>
        <dbReference type="ARBA" id="ARBA00022737"/>
    </source>
</evidence>
<dbReference type="GO" id="GO:0008270">
    <property type="term" value="F:zinc ion binding"/>
    <property type="evidence" value="ECO:0007669"/>
    <property type="project" value="UniProtKB-KW"/>
</dbReference>
<evidence type="ECO:0000256" key="7">
    <source>
        <dbReference type="ARBA" id="ARBA00023125"/>
    </source>
</evidence>
<dbReference type="FunFam" id="3.30.160.60:FF:001465">
    <property type="entry name" value="Zinc finger protein 560"/>
    <property type="match status" value="1"/>
</dbReference>
<keyword evidence="7" id="KW-0238">DNA-binding</keyword>
<dbReference type="STRING" id="4955.A0A1G4MG54"/>
<dbReference type="PANTHER" id="PTHR47428">
    <property type="entry name" value="REGULATORY PROTEIN MIG1-RELATED"/>
    <property type="match status" value="1"/>
</dbReference>
<dbReference type="Pfam" id="PF00096">
    <property type="entry name" value="zf-C2H2"/>
    <property type="match status" value="2"/>
</dbReference>
<feature type="domain" description="C2H2-type" evidence="12">
    <location>
        <begin position="10"/>
        <end position="37"/>
    </location>
</feature>
<dbReference type="InterPro" id="IPR036236">
    <property type="entry name" value="Znf_C2H2_sf"/>
</dbReference>
<keyword evidence="14" id="KW-1185">Reference proteome</keyword>
<evidence type="ECO:0000259" key="12">
    <source>
        <dbReference type="PROSITE" id="PS50157"/>
    </source>
</evidence>
<feature type="domain" description="C2H2-type" evidence="12">
    <location>
        <begin position="38"/>
        <end position="67"/>
    </location>
</feature>
<evidence type="ECO:0000256" key="10">
    <source>
        <dbReference type="PROSITE-ProRule" id="PRU00042"/>
    </source>
</evidence>
<feature type="compositionally biased region" description="Polar residues" evidence="11">
    <location>
        <begin position="328"/>
        <end position="337"/>
    </location>
</feature>
<evidence type="ECO:0000256" key="4">
    <source>
        <dbReference type="ARBA" id="ARBA00022771"/>
    </source>
</evidence>
<keyword evidence="5" id="KW-0862">Zinc</keyword>
<evidence type="ECO:0000256" key="5">
    <source>
        <dbReference type="ARBA" id="ARBA00022833"/>
    </source>
</evidence>
<evidence type="ECO:0000313" key="14">
    <source>
        <dbReference type="Proteomes" id="UP000190831"/>
    </source>
</evidence>
<dbReference type="GO" id="GO:0000433">
    <property type="term" value="P:carbon catabolite repression of transcription from RNA polymerase II promoter by glucose"/>
    <property type="evidence" value="ECO:0007669"/>
    <property type="project" value="TreeGrafter"/>
</dbReference>
<dbReference type="PROSITE" id="PS00028">
    <property type="entry name" value="ZINC_FINGER_C2H2_1"/>
    <property type="match status" value="2"/>
</dbReference>
<accession>A0A1G4MG54</accession>
<evidence type="ECO:0000313" key="13">
    <source>
        <dbReference type="EMBL" id="SCW02896.1"/>
    </source>
</evidence>
<evidence type="ECO:0000256" key="8">
    <source>
        <dbReference type="ARBA" id="ARBA00023163"/>
    </source>
</evidence>
<comment type="subcellular location">
    <subcellularLocation>
        <location evidence="1">Nucleus</location>
    </subcellularLocation>
</comment>
<gene>
    <name evidence="13" type="ORF">LAFE_0F16666G</name>
</gene>
<evidence type="ECO:0000256" key="2">
    <source>
        <dbReference type="ARBA" id="ARBA00022723"/>
    </source>
</evidence>
<dbReference type="FunFam" id="3.30.160.60:FF:000072">
    <property type="entry name" value="zinc finger protein 143 isoform X1"/>
    <property type="match status" value="1"/>
</dbReference>
<feature type="compositionally biased region" description="Basic residues" evidence="11">
    <location>
        <begin position="57"/>
        <end position="74"/>
    </location>
</feature>
<keyword evidence="9" id="KW-0539">Nucleus</keyword>
<proteinExistence type="predicted"/>
<keyword evidence="2" id="KW-0479">Metal-binding</keyword>